<dbReference type="Proteomes" id="UP000595703">
    <property type="component" value="Chromosome"/>
</dbReference>
<reference evidence="5 6" key="1">
    <citation type="journal article" date="2010" name="J. Bacteriol.">
        <title>Biochemical characterization of a novel indole prenyltransferase from Streptomyces sp. SN-593.</title>
        <authorList>
            <person name="Takahashi S."/>
            <person name="Takagi H."/>
            <person name="Toyoda A."/>
            <person name="Uramoto M."/>
            <person name="Nogawa T."/>
            <person name="Ueki M."/>
            <person name="Sakaki Y."/>
            <person name="Osada H."/>
        </authorList>
    </citation>
    <scope>NUCLEOTIDE SEQUENCE [LARGE SCALE GENOMIC DNA]</scope>
    <source>
        <strain evidence="5 6">SN-593</strain>
    </source>
</reference>
<dbReference type="GO" id="GO:0016491">
    <property type="term" value="F:oxidoreductase activity"/>
    <property type="evidence" value="ECO:0007669"/>
    <property type="project" value="UniProtKB-KW"/>
</dbReference>
<reference evidence="5 6" key="2">
    <citation type="journal article" date="2011" name="J. Antibiot.">
        <title>Furaquinocins I and J: novel polyketide isoprenoid hybrid compounds from Streptomyces reveromyceticus SN-593.</title>
        <authorList>
            <person name="Panthee S."/>
            <person name="Takahashi S."/>
            <person name="Takagi H."/>
            <person name="Nogawa T."/>
            <person name="Oowada E."/>
            <person name="Uramoto M."/>
            <person name="Osada H."/>
        </authorList>
    </citation>
    <scope>NUCLEOTIDE SEQUENCE [LARGE SCALE GENOMIC DNA]</scope>
    <source>
        <strain evidence="5 6">SN-593</strain>
    </source>
</reference>
<dbReference type="Pfam" id="PF00106">
    <property type="entry name" value="adh_short"/>
    <property type="match status" value="1"/>
</dbReference>
<reference evidence="5 6" key="4">
    <citation type="journal article" date="2020" name="Sci. Rep.">
        <title>beta-carboline chemical signals induce reveromycin production through a LuxR family regulator in Streptomyces sp. SN-593.</title>
        <authorList>
            <person name="Panthee S."/>
            <person name="Kito N."/>
            <person name="Hayashi T."/>
            <person name="Shimizu T."/>
            <person name="Ishikawa J."/>
            <person name="Hamamoto H."/>
            <person name="Osada H."/>
            <person name="Takahashi S."/>
        </authorList>
    </citation>
    <scope>NUCLEOTIDE SEQUENCE [LARGE SCALE GENOMIC DNA]</scope>
    <source>
        <strain evidence="5 6">SN-593</strain>
    </source>
</reference>
<feature type="domain" description="Ketoreductase" evidence="4">
    <location>
        <begin position="35"/>
        <end position="220"/>
    </location>
</feature>
<keyword evidence="6" id="KW-1185">Reference proteome</keyword>
<keyword evidence="2" id="KW-0560">Oxidoreductase</keyword>
<dbReference type="AlphaFoldDB" id="A0A7U3UMZ0"/>
<dbReference type="EMBL" id="AP018365">
    <property type="protein sequence ID" value="BBA95542.1"/>
    <property type="molecule type" value="Genomic_DNA"/>
</dbReference>
<dbReference type="GO" id="GO:0016020">
    <property type="term" value="C:membrane"/>
    <property type="evidence" value="ECO:0007669"/>
    <property type="project" value="TreeGrafter"/>
</dbReference>
<dbReference type="InterPro" id="IPR002347">
    <property type="entry name" value="SDR_fam"/>
</dbReference>
<dbReference type="PROSITE" id="PS00061">
    <property type="entry name" value="ADH_SHORT"/>
    <property type="match status" value="1"/>
</dbReference>
<protein>
    <submittedName>
        <fullName evidence="5">Putative short chain dehydrogenase</fullName>
    </submittedName>
</protein>
<evidence type="ECO:0000256" key="3">
    <source>
        <dbReference type="SAM" id="MobiDB-lite"/>
    </source>
</evidence>
<evidence type="ECO:0000256" key="2">
    <source>
        <dbReference type="ARBA" id="ARBA00023002"/>
    </source>
</evidence>
<dbReference type="CDD" id="cd05233">
    <property type="entry name" value="SDR_c"/>
    <property type="match status" value="1"/>
</dbReference>
<feature type="region of interest" description="Disordered" evidence="3">
    <location>
        <begin position="299"/>
        <end position="319"/>
    </location>
</feature>
<feature type="region of interest" description="Disordered" evidence="3">
    <location>
        <begin position="1"/>
        <end position="24"/>
    </location>
</feature>
<proteinExistence type="inferred from homology"/>
<dbReference type="SMART" id="SM00822">
    <property type="entry name" value="PKS_KR"/>
    <property type="match status" value="1"/>
</dbReference>
<dbReference type="SUPFAM" id="SSF51735">
    <property type="entry name" value="NAD(P)-binding Rossmann-fold domains"/>
    <property type="match status" value="1"/>
</dbReference>
<dbReference type="PRINTS" id="PR00081">
    <property type="entry name" value="GDHRDH"/>
</dbReference>
<dbReference type="InterPro" id="IPR057326">
    <property type="entry name" value="KR_dom"/>
</dbReference>
<evidence type="ECO:0000259" key="4">
    <source>
        <dbReference type="SMART" id="SM00822"/>
    </source>
</evidence>
<evidence type="ECO:0000313" key="5">
    <source>
        <dbReference type="EMBL" id="BBA95542.1"/>
    </source>
</evidence>
<accession>A0A7U3UMZ0</accession>
<organism evidence="5 6">
    <name type="scientific">Actinacidiphila reveromycinica</name>
    <dbReference type="NCBI Taxonomy" id="659352"/>
    <lineage>
        <taxon>Bacteria</taxon>
        <taxon>Bacillati</taxon>
        <taxon>Actinomycetota</taxon>
        <taxon>Actinomycetes</taxon>
        <taxon>Kitasatosporales</taxon>
        <taxon>Streptomycetaceae</taxon>
        <taxon>Actinacidiphila</taxon>
    </lineage>
</organism>
<dbReference type="InterPro" id="IPR020904">
    <property type="entry name" value="Sc_DH/Rdtase_CS"/>
</dbReference>
<sequence>MYPASAVVRGHTMSQARNPRNRQDRDRAESALAGRSAVVTGGSRGLGLLLAERLVDLGCDVTVAARDREELAEAGGRLSGRHPTARVRTQVCDVTDREAVRDLVRSAAEAHGGLDVVIANAGIIQVAPVEAIGADEFRAAVDTMFMGSVHTALESLPYLRRSAGGGRLALIGSVGGLVTPPHLVPYACAKSAVAALAEGLRAEEEQVSVTAVHPGLMRTGSHLAAEFGGDRGAEFAWFSALAGTPVLSMDAERAARRIVRAVARRRTRLVLTPAARAADLAHGVAPALTVRATALAARVLPSGGPDTPHPEPAQGRDVEPAVAHPVLRRLRAWGSALNDRAADAFNERRRHA</sequence>
<reference evidence="5 6" key="3">
    <citation type="journal article" date="2011" name="Nat. Chem. Biol.">
        <title>Reveromycin A biosynthesis uses RevG and RevJ for stereospecific spiroacetal formation.</title>
        <authorList>
            <person name="Takahashi S."/>
            <person name="Toyoda A."/>
            <person name="Sekiyama Y."/>
            <person name="Takagi H."/>
            <person name="Nogawa T."/>
            <person name="Uramoto M."/>
            <person name="Suzuki R."/>
            <person name="Koshino H."/>
            <person name="Kumano T."/>
            <person name="Panthee S."/>
            <person name="Dairi T."/>
            <person name="Ishikawa J."/>
            <person name="Ikeda H."/>
            <person name="Sakaki Y."/>
            <person name="Osada H."/>
        </authorList>
    </citation>
    <scope>NUCLEOTIDE SEQUENCE [LARGE SCALE GENOMIC DNA]</scope>
    <source>
        <strain evidence="5 6">SN-593</strain>
    </source>
</reference>
<dbReference type="KEGG" id="arev:RVR_441"/>
<evidence type="ECO:0000313" key="6">
    <source>
        <dbReference type="Proteomes" id="UP000595703"/>
    </source>
</evidence>
<dbReference type="PANTHER" id="PTHR44196:SF1">
    <property type="entry name" value="DEHYDROGENASE_REDUCTASE SDR FAMILY MEMBER 7B"/>
    <property type="match status" value="1"/>
</dbReference>
<evidence type="ECO:0000256" key="1">
    <source>
        <dbReference type="ARBA" id="ARBA00006484"/>
    </source>
</evidence>
<name>A0A7U3UMZ0_9ACTN</name>
<comment type="similarity">
    <text evidence="1">Belongs to the short-chain dehydrogenases/reductases (SDR) family.</text>
</comment>
<dbReference type="InterPro" id="IPR036291">
    <property type="entry name" value="NAD(P)-bd_dom_sf"/>
</dbReference>
<dbReference type="Gene3D" id="3.40.50.720">
    <property type="entry name" value="NAD(P)-binding Rossmann-like Domain"/>
    <property type="match status" value="1"/>
</dbReference>
<dbReference type="PANTHER" id="PTHR44196">
    <property type="entry name" value="DEHYDROGENASE/REDUCTASE SDR FAMILY MEMBER 7B"/>
    <property type="match status" value="1"/>
</dbReference>
<gene>
    <name evidence="5" type="ORF">RVR_441</name>
</gene>